<dbReference type="EMBL" id="FOEE01000011">
    <property type="protein sequence ID" value="SEP13358.1"/>
    <property type="molecule type" value="Genomic_DNA"/>
</dbReference>
<dbReference type="OrthoDB" id="3284647at2"/>
<dbReference type="SUPFAM" id="SSF141371">
    <property type="entry name" value="PilZ domain-like"/>
    <property type="match status" value="1"/>
</dbReference>
<dbReference type="STRING" id="673521.SAMN05660991_03470"/>
<sequence>MTEPGVDHPVADSAADVTSVGRGLSVNARVEGAGEHAIVVRPSVGDYVGQDVVAVGETVEVFWHGPAGGRALPAVVTRVEYGAAPRWHLAVGGPAIDKQRRTAVRCRVSVPVTVSLRGLDLSGESRDLSEAGLQVLVDGHGSTPPEPGTRLGVTVHLEDGVARYRGEVVRARGRTGEWLMSLRFLDPAERDQDRLRRRVFQGLREERARSAVDRPSGG</sequence>
<protein>
    <submittedName>
        <fullName evidence="2">PilZ domain-containing protein</fullName>
    </submittedName>
</protein>
<keyword evidence="3" id="KW-1185">Reference proteome</keyword>
<dbReference type="Gene3D" id="2.40.10.220">
    <property type="entry name" value="predicted glycosyltransferase like domains"/>
    <property type="match status" value="1"/>
</dbReference>
<proteinExistence type="predicted"/>
<dbReference type="AlphaFoldDB" id="A0A1H8VEQ2"/>
<accession>A0A1H8VEQ2</accession>
<evidence type="ECO:0000313" key="3">
    <source>
        <dbReference type="Proteomes" id="UP000198960"/>
    </source>
</evidence>
<gene>
    <name evidence="2" type="ORF">SAMN05660991_03470</name>
</gene>
<dbReference type="Pfam" id="PF07238">
    <property type="entry name" value="PilZ"/>
    <property type="match status" value="1"/>
</dbReference>
<dbReference type="GO" id="GO:0035438">
    <property type="term" value="F:cyclic-di-GMP binding"/>
    <property type="evidence" value="ECO:0007669"/>
    <property type="project" value="InterPro"/>
</dbReference>
<name>A0A1H8VEQ2_9ACTN</name>
<dbReference type="Proteomes" id="UP000198960">
    <property type="component" value="Unassembled WGS sequence"/>
</dbReference>
<dbReference type="RefSeq" id="WP_091946201.1">
    <property type="nucleotide sequence ID" value="NZ_FOEE01000011.1"/>
</dbReference>
<evidence type="ECO:0000259" key="1">
    <source>
        <dbReference type="Pfam" id="PF07238"/>
    </source>
</evidence>
<evidence type="ECO:0000313" key="2">
    <source>
        <dbReference type="EMBL" id="SEP13358.1"/>
    </source>
</evidence>
<reference evidence="3" key="1">
    <citation type="submission" date="2016-10" db="EMBL/GenBank/DDBJ databases">
        <authorList>
            <person name="Varghese N."/>
            <person name="Submissions S."/>
        </authorList>
    </citation>
    <scope>NUCLEOTIDE SEQUENCE [LARGE SCALE GENOMIC DNA]</scope>
    <source>
        <strain evidence="3">DSM 45413</strain>
    </source>
</reference>
<feature type="domain" description="PilZ" evidence="1">
    <location>
        <begin position="99"/>
        <end position="201"/>
    </location>
</feature>
<organism evidence="2 3">
    <name type="scientific">Trujillonella endophytica</name>
    <dbReference type="NCBI Taxonomy" id="673521"/>
    <lineage>
        <taxon>Bacteria</taxon>
        <taxon>Bacillati</taxon>
        <taxon>Actinomycetota</taxon>
        <taxon>Actinomycetes</taxon>
        <taxon>Geodermatophilales</taxon>
        <taxon>Geodermatophilaceae</taxon>
        <taxon>Trujillonella</taxon>
    </lineage>
</organism>
<dbReference type="InterPro" id="IPR009875">
    <property type="entry name" value="PilZ_domain"/>
</dbReference>